<dbReference type="EMBL" id="PGOL01000113">
    <property type="protein sequence ID" value="PKI76505.1"/>
    <property type="molecule type" value="Genomic_DNA"/>
</dbReference>
<organism evidence="1 2">
    <name type="scientific">Punica granatum</name>
    <name type="common">Pomegranate</name>
    <dbReference type="NCBI Taxonomy" id="22663"/>
    <lineage>
        <taxon>Eukaryota</taxon>
        <taxon>Viridiplantae</taxon>
        <taxon>Streptophyta</taxon>
        <taxon>Embryophyta</taxon>
        <taxon>Tracheophyta</taxon>
        <taxon>Spermatophyta</taxon>
        <taxon>Magnoliopsida</taxon>
        <taxon>eudicotyledons</taxon>
        <taxon>Gunneridae</taxon>
        <taxon>Pentapetalae</taxon>
        <taxon>rosids</taxon>
        <taxon>malvids</taxon>
        <taxon>Myrtales</taxon>
        <taxon>Lythraceae</taxon>
        <taxon>Punica</taxon>
    </lineage>
</organism>
<sequence>MSALLYILQFGNFTVLLKKVGNRFSGRTPTGQVAPHCWAAAWRNGSRLASTESETAVKVAYRSQRISFLFVLLCSTAFRSQPLTSANPVLASAFVN</sequence>
<reference evidence="1 2" key="1">
    <citation type="submission" date="2017-11" db="EMBL/GenBank/DDBJ databases">
        <title>De-novo sequencing of pomegranate (Punica granatum L.) genome.</title>
        <authorList>
            <person name="Akparov Z."/>
            <person name="Amiraslanov A."/>
            <person name="Hajiyeva S."/>
            <person name="Abbasov M."/>
            <person name="Kaur K."/>
            <person name="Hamwieh A."/>
            <person name="Solovyev V."/>
            <person name="Salamov A."/>
            <person name="Braich B."/>
            <person name="Kosarev P."/>
            <person name="Mahmoud A."/>
            <person name="Hajiyev E."/>
            <person name="Babayeva S."/>
            <person name="Izzatullayeva V."/>
            <person name="Mammadov A."/>
            <person name="Mammadov A."/>
            <person name="Sharifova S."/>
            <person name="Ojaghi J."/>
            <person name="Eynullazada K."/>
            <person name="Bayramov B."/>
            <person name="Abdulazimova A."/>
            <person name="Shahmuradov I."/>
        </authorList>
    </citation>
    <scope>NUCLEOTIDE SEQUENCE [LARGE SCALE GENOMIC DNA]</scope>
    <source>
        <strain evidence="2">cv. AG2017</strain>
        <tissue evidence="1">Leaf</tissue>
    </source>
</reference>
<comment type="caution">
    <text evidence="1">The sequence shown here is derived from an EMBL/GenBank/DDBJ whole genome shotgun (WGS) entry which is preliminary data.</text>
</comment>
<keyword evidence="2" id="KW-1185">Reference proteome</keyword>
<accession>A0A2I0L726</accession>
<dbReference type="Proteomes" id="UP000233551">
    <property type="component" value="Unassembled WGS sequence"/>
</dbReference>
<evidence type="ECO:0000313" key="1">
    <source>
        <dbReference type="EMBL" id="PKI76505.1"/>
    </source>
</evidence>
<proteinExistence type="predicted"/>
<protein>
    <submittedName>
        <fullName evidence="1">Uncharacterized protein</fullName>
    </submittedName>
</protein>
<dbReference type="AlphaFoldDB" id="A0A2I0L726"/>
<name>A0A2I0L726_PUNGR</name>
<evidence type="ECO:0000313" key="2">
    <source>
        <dbReference type="Proteomes" id="UP000233551"/>
    </source>
</evidence>
<gene>
    <name evidence="1" type="ORF">CRG98_003056</name>
</gene>